<proteinExistence type="predicted"/>
<accession>A0ABS8WHL6</accession>
<evidence type="ECO:0000313" key="1">
    <source>
        <dbReference type="EMBL" id="MCE2597131.1"/>
    </source>
</evidence>
<dbReference type="RefSeq" id="WP_233054873.1">
    <property type="nucleotide sequence ID" value="NZ_JAIMJA010000033.1"/>
</dbReference>
<keyword evidence="2" id="KW-1185">Reference proteome</keyword>
<name>A0ABS8WHL6_9GAMM</name>
<gene>
    <name evidence="1" type="ORF">K6Y31_20360</name>
</gene>
<comment type="caution">
    <text evidence="1">The sequence shown here is derived from an EMBL/GenBank/DDBJ whole genome shotgun (WGS) entry which is preliminary data.</text>
</comment>
<reference evidence="1 2" key="1">
    <citation type="journal article" date="2022" name="Environ. Microbiol. Rep.">
        <title>Eco-phylogenetic analyses reveal divergent evolution of vitamin B12 metabolism in the marine bacterial family 'Psychromonadaceae'.</title>
        <authorList>
            <person name="Jin X."/>
            <person name="Yang Y."/>
            <person name="Cao H."/>
            <person name="Gao B."/>
            <person name="Zhao Z."/>
        </authorList>
    </citation>
    <scope>NUCLEOTIDE SEQUENCE [LARGE SCALE GENOMIC DNA]</scope>
    <source>
        <strain evidence="1 2">MKS20</strain>
    </source>
</reference>
<dbReference type="Proteomes" id="UP001201273">
    <property type="component" value="Unassembled WGS sequence"/>
</dbReference>
<protein>
    <submittedName>
        <fullName evidence="1">Uncharacterized protein</fullName>
    </submittedName>
</protein>
<organism evidence="1 2">
    <name type="scientific">Motilimonas cestriensis</name>
    <dbReference type="NCBI Taxonomy" id="2742685"/>
    <lineage>
        <taxon>Bacteria</taxon>
        <taxon>Pseudomonadati</taxon>
        <taxon>Pseudomonadota</taxon>
        <taxon>Gammaproteobacteria</taxon>
        <taxon>Alteromonadales</taxon>
        <taxon>Alteromonadales genera incertae sedis</taxon>
        <taxon>Motilimonas</taxon>
    </lineage>
</organism>
<sequence>MMKKIENSRVYDYQYKNTERLRNGTNIRSELLSSDQVKVGNKQKLLLLLGDEIAFDSQLPKLMNRVDVILGLNKKNK</sequence>
<dbReference type="EMBL" id="JAIMJA010000033">
    <property type="protein sequence ID" value="MCE2597131.1"/>
    <property type="molecule type" value="Genomic_DNA"/>
</dbReference>
<evidence type="ECO:0000313" key="2">
    <source>
        <dbReference type="Proteomes" id="UP001201273"/>
    </source>
</evidence>